<accession>A0ABV6U9T8</accession>
<dbReference type="Gene3D" id="1.10.3290.10">
    <property type="entry name" value="Fido-like domain"/>
    <property type="match status" value="1"/>
</dbReference>
<proteinExistence type="predicted"/>
<evidence type="ECO:0000259" key="1">
    <source>
        <dbReference type="PROSITE" id="PS51459"/>
    </source>
</evidence>
<dbReference type="Pfam" id="PF02661">
    <property type="entry name" value="Fic"/>
    <property type="match status" value="1"/>
</dbReference>
<evidence type="ECO:0000313" key="3">
    <source>
        <dbReference type="Proteomes" id="UP001589870"/>
    </source>
</evidence>
<protein>
    <submittedName>
        <fullName evidence="2">Fic family protein</fullName>
    </submittedName>
</protein>
<dbReference type="PANTHER" id="PTHR13504">
    <property type="entry name" value="FIDO DOMAIN-CONTAINING PROTEIN DDB_G0283145"/>
    <property type="match status" value="1"/>
</dbReference>
<dbReference type="RefSeq" id="WP_394302984.1">
    <property type="nucleotide sequence ID" value="NZ_JBHMQT010000044.1"/>
</dbReference>
<dbReference type="InterPro" id="IPR003812">
    <property type="entry name" value="Fido"/>
</dbReference>
<sequence>MTRPYEESHPWLTFSLSLDAKALDQETWMLLGEAISKCEHIAGVPLQPEVAMELNQIYLAKHAHGTTQIEGNTLSEEEVRQLLDGRLDLPASQAYLEQEIKNIVDGYNMIIDDVAHSRSLQLTPERISEFNKIVLRDLPPEDNVVPGEISRSNVTVGKVYRGAPRGDCEYLLSRLCDWLHELSVKTWDHDNYRMPVAILSAIMSHLYLAWIHPFGNGNGRTARLMEFQMLVKAGVPTLAAHVLSDFYNRTRSEYYRVLASTSREPGYPVQNFIQYALRGFVDELRRQIQVIRSHQLGVMWVNYIYGRFHDKNTTAGVRQRKLLLALPPDKITPRPKIPDLSAEIAREYMQYTPKLVSRDLNALEKMGLVELDRRGVRPRIELMQAFLPLRAEPEDPNGQSEN</sequence>
<dbReference type="PROSITE" id="PS51459">
    <property type="entry name" value="FIDO"/>
    <property type="match status" value="1"/>
</dbReference>
<reference evidence="2 3" key="1">
    <citation type="submission" date="2024-09" db="EMBL/GenBank/DDBJ databases">
        <authorList>
            <person name="Sun Q."/>
            <person name="Mori K."/>
        </authorList>
    </citation>
    <scope>NUCLEOTIDE SEQUENCE [LARGE SCALE GENOMIC DNA]</scope>
    <source>
        <strain evidence="2 3">TBRC 1851</strain>
    </source>
</reference>
<dbReference type="InterPro" id="IPR040198">
    <property type="entry name" value="Fido_containing"/>
</dbReference>
<dbReference type="EMBL" id="JBHMQT010000044">
    <property type="protein sequence ID" value="MFC0864945.1"/>
    <property type="molecule type" value="Genomic_DNA"/>
</dbReference>
<dbReference type="PANTHER" id="PTHR13504:SF38">
    <property type="entry name" value="FIDO DOMAIN-CONTAINING PROTEIN"/>
    <property type="match status" value="1"/>
</dbReference>
<comment type="caution">
    <text evidence="2">The sequence shown here is derived from an EMBL/GenBank/DDBJ whole genome shotgun (WGS) entry which is preliminary data.</text>
</comment>
<feature type="domain" description="Fido" evidence="1">
    <location>
        <begin position="122"/>
        <end position="278"/>
    </location>
</feature>
<keyword evidence="3" id="KW-1185">Reference proteome</keyword>
<evidence type="ECO:0000313" key="2">
    <source>
        <dbReference type="EMBL" id="MFC0864945.1"/>
    </source>
</evidence>
<dbReference type="SUPFAM" id="SSF140931">
    <property type="entry name" value="Fic-like"/>
    <property type="match status" value="1"/>
</dbReference>
<gene>
    <name evidence="2" type="ORF">ACFHYQ_21870</name>
</gene>
<name>A0ABV6U9T8_9ACTN</name>
<organism evidence="2 3">
    <name type="scientific">Sphaerimonospora cavernae</name>
    <dbReference type="NCBI Taxonomy" id="1740611"/>
    <lineage>
        <taxon>Bacteria</taxon>
        <taxon>Bacillati</taxon>
        <taxon>Actinomycetota</taxon>
        <taxon>Actinomycetes</taxon>
        <taxon>Streptosporangiales</taxon>
        <taxon>Streptosporangiaceae</taxon>
        <taxon>Sphaerimonospora</taxon>
    </lineage>
</organism>
<dbReference type="Proteomes" id="UP001589870">
    <property type="component" value="Unassembled WGS sequence"/>
</dbReference>
<dbReference type="InterPro" id="IPR036597">
    <property type="entry name" value="Fido-like_dom_sf"/>
</dbReference>